<dbReference type="Pfam" id="PF00126">
    <property type="entry name" value="HTH_1"/>
    <property type="match status" value="1"/>
</dbReference>
<evidence type="ECO:0000259" key="5">
    <source>
        <dbReference type="PROSITE" id="PS50931"/>
    </source>
</evidence>
<dbReference type="Pfam" id="PF03466">
    <property type="entry name" value="LysR_substrate"/>
    <property type="match status" value="1"/>
</dbReference>
<dbReference type="Proteomes" id="UP000076878">
    <property type="component" value="Unassembled WGS sequence"/>
</dbReference>
<dbReference type="EMBL" id="FNYT01000005">
    <property type="protein sequence ID" value="SEI92169.1"/>
    <property type="molecule type" value="Genomic_DNA"/>
</dbReference>
<dbReference type="PANTHER" id="PTHR30346">
    <property type="entry name" value="TRANSCRIPTIONAL DUAL REGULATOR HCAR-RELATED"/>
    <property type="match status" value="1"/>
</dbReference>
<evidence type="ECO:0000313" key="6">
    <source>
        <dbReference type="EMBL" id="CZQ93139.1"/>
    </source>
</evidence>
<evidence type="ECO:0000256" key="1">
    <source>
        <dbReference type="ARBA" id="ARBA00009437"/>
    </source>
</evidence>
<keyword evidence="4" id="KW-0804">Transcription</keyword>
<dbReference type="SUPFAM" id="SSF46785">
    <property type="entry name" value="Winged helix' DNA-binding domain"/>
    <property type="match status" value="1"/>
</dbReference>
<gene>
    <name evidence="7" type="ORF">SAMN05216375_10536</name>
    <name evidence="6" type="ORF">TR210_1114</name>
</gene>
<dbReference type="GO" id="GO:0003677">
    <property type="term" value="F:DNA binding"/>
    <property type="evidence" value="ECO:0007669"/>
    <property type="project" value="UniProtKB-KW"/>
</dbReference>
<keyword evidence="9" id="KW-1185">Reference proteome</keyword>
<keyword evidence="3 7" id="KW-0238">DNA-binding</keyword>
<comment type="similarity">
    <text evidence="1">Belongs to the LysR transcriptional regulatory family.</text>
</comment>
<dbReference type="InterPro" id="IPR005119">
    <property type="entry name" value="LysR_subst-bd"/>
</dbReference>
<dbReference type="InterPro" id="IPR036388">
    <property type="entry name" value="WH-like_DNA-bd_sf"/>
</dbReference>
<protein>
    <submittedName>
        <fullName evidence="7">DNA-binding transcriptional regulator, LysR family</fullName>
    </submittedName>
    <submittedName>
        <fullName evidence="6">Transcription regulator hth lysr</fullName>
    </submittedName>
</protein>
<evidence type="ECO:0000313" key="7">
    <source>
        <dbReference type="EMBL" id="SEI92169.1"/>
    </source>
</evidence>
<reference evidence="7 9" key="2">
    <citation type="submission" date="2016-10" db="EMBL/GenBank/DDBJ databases">
        <authorList>
            <person name="Varghese N."/>
            <person name="Submissions S."/>
        </authorList>
    </citation>
    <scope>NUCLEOTIDE SEQUENCE [LARGE SCALE GENOMIC DNA]</scope>
    <source>
        <strain evidence="7 9">DSM 22150</strain>
    </source>
</reference>
<evidence type="ECO:0000256" key="2">
    <source>
        <dbReference type="ARBA" id="ARBA00023015"/>
    </source>
</evidence>
<dbReference type="CDD" id="cd05466">
    <property type="entry name" value="PBP2_LTTR_substrate"/>
    <property type="match status" value="1"/>
</dbReference>
<dbReference type="GO" id="GO:0003700">
    <property type="term" value="F:DNA-binding transcription factor activity"/>
    <property type="evidence" value="ECO:0007669"/>
    <property type="project" value="InterPro"/>
</dbReference>
<reference evidence="6 8" key="1">
    <citation type="submission" date="2016-02" db="EMBL/GenBank/DDBJ databases">
        <authorList>
            <person name="Wen L."/>
            <person name="He K."/>
            <person name="Yang H."/>
        </authorList>
    </citation>
    <scope>NUCLEOTIDE SEQUENCE [LARGE SCALE GENOMIC DNA]</scope>
    <source>
        <strain evidence="6">Trichococcus_R210</strain>
    </source>
</reference>
<name>A0A143YLU8_9LACT</name>
<feature type="domain" description="HTH lysR-type" evidence="5">
    <location>
        <begin position="1"/>
        <end position="58"/>
    </location>
</feature>
<accession>A0A143YLU8</accession>
<evidence type="ECO:0000313" key="8">
    <source>
        <dbReference type="Proteomes" id="UP000076878"/>
    </source>
</evidence>
<dbReference type="STRING" id="640938.TR210_1114"/>
<dbReference type="GO" id="GO:0032993">
    <property type="term" value="C:protein-DNA complex"/>
    <property type="evidence" value="ECO:0007669"/>
    <property type="project" value="TreeGrafter"/>
</dbReference>
<sequence>MNLQQLRYVITVAKYGTFREAARQLYMAQSSLSSSIKDLEEEYGIQIFERSKKGIEITKEGAMLLEFADQIVAQADQLDYRYLYATENRRLFSVSSQHYDFASEGFARLVSEKKDESLNFRFLETSTSKVMEDVRDAVSEVGFIYLNDFNGKVIKQHLEAFDLKFDPLIAFQPHVFLSESHPLAKKTKIAQEDLHPYPVISFDQSKNSTLQLMEESVQVDQNAQRISASDRATVLNLLSVTNGYLVGSGLLKSSTQDHIVVVPMDVDQRNTIGFIYSKVRPLSAISKRYMEIVRELLKGDHRIALTDQLD</sequence>
<evidence type="ECO:0000256" key="4">
    <source>
        <dbReference type="ARBA" id="ARBA00023163"/>
    </source>
</evidence>
<evidence type="ECO:0000313" key="9">
    <source>
        <dbReference type="Proteomes" id="UP000199280"/>
    </source>
</evidence>
<dbReference type="FunFam" id="1.10.10.10:FF:000001">
    <property type="entry name" value="LysR family transcriptional regulator"/>
    <property type="match status" value="1"/>
</dbReference>
<dbReference type="PRINTS" id="PR00039">
    <property type="entry name" value="HTHLYSR"/>
</dbReference>
<dbReference type="AlphaFoldDB" id="A0A143YLU8"/>
<dbReference type="EMBL" id="FJNB01000006">
    <property type="protein sequence ID" value="CZQ93139.1"/>
    <property type="molecule type" value="Genomic_DNA"/>
</dbReference>
<proteinExistence type="inferred from homology"/>
<dbReference type="PROSITE" id="PS50931">
    <property type="entry name" value="HTH_LYSR"/>
    <property type="match status" value="1"/>
</dbReference>
<dbReference type="RefSeq" id="WP_068622397.1">
    <property type="nucleotide sequence ID" value="NZ_FJNB01000006.1"/>
</dbReference>
<evidence type="ECO:0000256" key="3">
    <source>
        <dbReference type="ARBA" id="ARBA00023125"/>
    </source>
</evidence>
<dbReference type="SUPFAM" id="SSF53850">
    <property type="entry name" value="Periplasmic binding protein-like II"/>
    <property type="match status" value="1"/>
</dbReference>
<dbReference type="InterPro" id="IPR000847">
    <property type="entry name" value="LysR_HTH_N"/>
</dbReference>
<dbReference type="Gene3D" id="1.10.10.10">
    <property type="entry name" value="Winged helix-like DNA-binding domain superfamily/Winged helix DNA-binding domain"/>
    <property type="match status" value="1"/>
</dbReference>
<dbReference type="Proteomes" id="UP000199280">
    <property type="component" value="Unassembled WGS sequence"/>
</dbReference>
<dbReference type="Gene3D" id="3.40.190.290">
    <property type="match status" value="1"/>
</dbReference>
<keyword evidence="2" id="KW-0805">Transcription regulation</keyword>
<organism evidence="6 8">
    <name type="scientific">Trichococcus ilyis</name>
    <dbReference type="NCBI Taxonomy" id="640938"/>
    <lineage>
        <taxon>Bacteria</taxon>
        <taxon>Bacillati</taxon>
        <taxon>Bacillota</taxon>
        <taxon>Bacilli</taxon>
        <taxon>Lactobacillales</taxon>
        <taxon>Carnobacteriaceae</taxon>
        <taxon>Trichococcus</taxon>
    </lineage>
</organism>
<dbReference type="PANTHER" id="PTHR30346:SF0">
    <property type="entry name" value="HCA OPERON TRANSCRIPTIONAL ACTIVATOR HCAR"/>
    <property type="match status" value="1"/>
</dbReference>
<dbReference type="InterPro" id="IPR036390">
    <property type="entry name" value="WH_DNA-bd_sf"/>
</dbReference>